<dbReference type="EMBL" id="AXCJ01000009">
    <property type="protein sequence ID" value="ETO91011.1"/>
    <property type="molecule type" value="Genomic_DNA"/>
</dbReference>
<dbReference type="AlphaFoldDB" id="W2UY19"/>
<comment type="pathway">
    <text evidence="5">Metabolic intermediate biosynthesis; (R)-mevalonate biosynthesis; (R)-mevalonate from acetyl-CoA: step 1/3.</text>
</comment>
<dbReference type="PROSITE" id="PS00099">
    <property type="entry name" value="THIOLASE_3"/>
    <property type="match status" value="1"/>
</dbReference>
<evidence type="ECO:0000256" key="3">
    <source>
        <dbReference type="ARBA" id="ARBA00022752"/>
    </source>
</evidence>
<evidence type="ECO:0000256" key="6">
    <source>
        <dbReference type="PIRSR" id="PIRSR000429-1"/>
    </source>
</evidence>
<keyword evidence="3" id="KW-0583">PHB biosynthesis</keyword>
<name>W2UY19_9RICK</name>
<keyword evidence="2 7" id="KW-0808">Transferase</keyword>
<organism evidence="10 11">
    <name type="scientific">Candidatus Xenolissoclinum pacificiensis L6</name>
    <dbReference type="NCBI Taxonomy" id="1401685"/>
    <lineage>
        <taxon>Bacteria</taxon>
        <taxon>Pseudomonadati</taxon>
        <taxon>Pseudomonadota</taxon>
        <taxon>Alphaproteobacteria</taxon>
        <taxon>Rickettsiales</taxon>
        <taxon>Anaplasmataceae</taxon>
        <taxon>Candidatus Xenolissoclinum</taxon>
    </lineage>
</organism>
<evidence type="ECO:0000256" key="7">
    <source>
        <dbReference type="RuleBase" id="RU003557"/>
    </source>
</evidence>
<dbReference type="InterPro" id="IPR020615">
    <property type="entry name" value="Thiolase_acyl_enz_int_AS"/>
</dbReference>
<feature type="domain" description="Thiolase C-terminal" evidence="9">
    <location>
        <begin position="265"/>
        <end position="385"/>
    </location>
</feature>
<comment type="caution">
    <text evidence="10">The sequence shown here is derived from an EMBL/GenBank/DDBJ whole genome shotgun (WGS) entry which is preliminary data.</text>
</comment>
<dbReference type="PROSITE" id="PS00098">
    <property type="entry name" value="THIOLASE_1"/>
    <property type="match status" value="1"/>
</dbReference>
<dbReference type="Gene3D" id="3.40.47.10">
    <property type="match status" value="2"/>
</dbReference>
<dbReference type="InterPro" id="IPR016039">
    <property type="entry name" value="Thiolase-like"/>
</dbReference>
<dbReference type="GO" id="GO:0042619">
    <property type="term" value="P:poly-hydroxybutyrate biosynthetic process"/>
    <property type="evidence" value="ECO:0007669"/>
    <property type="project" value="UniProtKB-KW"/>
</dbReference>
<dbReference type="STRING" id="1401685.P857_86"/>
<feature type="active site" description="Acyl-thioester intermediate" evidence="6">
    <location>
        <position position="87"/>
    </location>
</feature>
<dbReference type="PIRSF" id="PIRSF000429">
    <property type="entry name" value="Ac-CoA_Ac_transf"/>
    <property type="match status" value="1"/>
</dbReference>
<evidence type="ECO:0000256" key="1">
    <source>
        <dbReference type="ARBA" id="ARBA00010982"/>
    </source>
</evidence>
<comment type="similarity">
    <text evidence="1 7">Belongs to the thiolase-like superfamily. Thiolase family.</text>
</comment>
<evidence type="ECO:0000256" key="2">
    <source>
        <dbReference type="ARBA" id="ARBA00022679"/>
    </source>
</evidence>
<evidence type="ECO:0000256" key="5">
    <source>
        <dbReference type="ARBA" id="ARBA00037924"/>
    </source>
</evidence>
<feature type="active site" description="Proton acceptor" evidence="6">
    <location>
        <position position="342"/>
    </location>
</feature>
<dbReference type="PANTHER" id="PTHR18919">
    <property type="entry name" value="ACETYL-COA C-ACYLTRANSFERASE"/>
    <property type="match status" value="1"/>
</dbReference>
<evidence type="ECO:0000259" key="8">
    <source>
        <dbReference type="Pfam" id="PF00108"/>
    </source>
</evidence>
<dbReference type="SUPFAM" id="SSF53901">
    <property type="entry name" value="Thiolase-like"/>
    <property type="match status" value="2"/>
</dbReference>
<gene>
    <name evidence="10" type="primary">atoB</name>
    <name evidence="10" type="ORF">P857_86</name>
</gene>
<keyword evidence="11" id="KW-1185">Reference proteome</keyword>
<evidence type="ECO:0000256" key="4">
    <source>
        <dbReference type="ARBA" id="ARBA00023315"/>
    </source>
</evidence>
<feature type="domain" description="Thiolase N-terminal" evidence="8">
    <location>
        <begin position="3"/>
        <end position="255"/>
    </location>
</feature>
<dbReference type="PROSITE" id="PS00737">
    <property type="entry name" value="THIOLASE_2"/>
    <property type="match status" value="1"/>
</dbReference>
<dbReference type="Proteomes" id="UP000018951">
    <property type="component" value="Unassembled WGS sequence"/>
</dbReference>
<dbReference type="InterPro" id="IPR020610">
    <property type="entry name" value="Thiolase_AS"/>
</dbReference>
<dbReference type="PANTHER" id="PTHR18919:SF107">
    <property type="entry name" value="ACETYL-COA ACETYLTRANSFERASE, CYTOSOLIC"/>
    <property type="match status" value="1"/>
</dbReference>
<proteinExistence type="inferred from homology"/>
<dbReference type="InterPro" id="IPR020616">
    <property type="entry name" value="Thiolase_N"/>
</dbReference>
<reference evidence="10 11" key="1">
    <citation type="journal article" date="2013" name="PLoS ONE">
        <title>Bacterial endosymbiosis in a chordate host: long-term co-evolution and conservation of secondary metabolism.</title>
        <authorList>
            <person name="Kwan J.C."/>
            <person name="Schmidt E.W."/>
        </authorList>
    </citation>
    <scope>NUCLEOTIDE SEQUENCE [LARGE SCALE GENOMIC DNA]</scope>
    <source>
        <strain evidence="11">L6</strain>
    </source>
</reference>
<dbReference type="GO" id="GO:0044281">
    <property type="term" value="P:small molecule metabolic process"/>
    <property type="evidence" value="ECO:0007669"/>
    <property type="project" value="UniProtKB-ARBA"/>
</dbReference>
<protein>
    <submittedName>
        <fullName evidence="10">Acetyl-CoA C-acetyltransferase</fullName>
    </submittedName>
</protein>
<evidence type="ECO:0000259" key="9">
    <source>
        <dbReference type="Pfam" id="PF02803"/>
    </source>
</evidence>
<sequence>MSVVIVTAFRTAIGKFNGMFKHYKAHDLTARIFEKIFDTTTIGPDMITEVILGQVLTCLTGQNPARQAAIVAGIPYSVPSFSVNLVCGSGLKSIILATEKILLNPDAIILAGGQENMSMTPHALSLRRKVHTGEMKMIDSLIFDGLTDIYSLQHMGVLSENLSKKYSISREQQDDYAFSSVQKAITAQIEGKFTKEIVSILTTDGISDLDEHIRKDLTRDKLSSLKPAFEKNGTITAGNASGINDGAAACLLMSEINAKKLNIEIRAYIRSWVTIGNDPSMMGIAPVIAIQKALNQINWSLDDVDVFEINEAFSVQIIAVLQELGLTQDKVNLNGGAVALGHPIGASGARLLVTLLHIMEDRNLHKGVVSLCVGGGSGVAICIER</sequence>
<dbReference type="Pfam" id="PF02803">
    <property type="entry name" value="Thiolase_C"/>
    <property type="match status" value="1"/>
</dbReference>
<dbReference type="InterPro" id="IPR020617">
    <property type="entry name" value="Thiolase_C"/>
</dbReference>
<evidence type="ECO:0000313" key="10">
    <source>
        <dbReference type="EMBL" id="ETO91011.1"/>
    </source>
</evidence>
<feature type="active site" description="Proton acceptor" evidence="6">
    <location>
        <position position="372"/>
    </location>
</feature>
<dbReference type="CDD" id="cd00751">
    <property type="entry name" value="thiolase"/>
    <property type="match status" value="1"/>
</dbReference>
<dbReference type="GO" id="GO:0003988">
    <property type="term" value="F:acetyl-CoA C-acyltransferase activity"/>
    <property type="evidence" value="ECO:0007669"/>
    <property type="project" value="UniProtKB-ARBA"/>
</dbReference>
<dbReference type="Pfam" id="PF00108">
    <property type="entry name" value="Thiolase_N"/>
    <property type="match status" value="1"/>
</dbReference>
<dbReference type="NCBIfam" id="TIGR01930">
    <property type="entry name" value="AcCoA-C-Actrans"/>
    <property type="match status" value="1"/>
</dbReference>
<accession>W2UY19</accession>
<dbReference type="FunFam" id="3.40.47.10:FF:000010">
    <property type="entry name" value="Acetyl-CoA acetyltransferase (Thiolase)"/>
    <property type="match status" value="1"/>
</dbReference>
<keyword evidence="4 7" id="KW-0012">Acyltransferase</keyword>
<dbReference type="InterPro" id="IPR002155">
    <property type="entry name" value="Thiolase"/>
</dbReference>
<dbReference type="PATRIC" id="fig|1401685.3.peg.902"/>
<evidence type="ECO:0000313" key="11">
    <source>
        <dbReference type="Proteomes" id="UP000018951"/>
    </source>
</evidence>
<dbReference type="InterPro" id="IPR020613">
    <property type="entry name" value="Thiolase_CS"/>
</dbReference>